<accession>A0A7S4VKJ6</accession>
<feature type="compositionally biased region" description="Polar residues" evidence="3">
    <location>
        <begin position="506"/>
        <end position="524"/>
    </location>
</feature>
<organism evidence="5">
    <name type="scientific">Ditylum brightwellii</name>
    <dbReference type="NCBI Taxonomy" id="49249"/>
    <lineage>
        <taxon>Eukaryota</taxon>
        <taxon>Sar</taxon>
        <taxon>Stramenopiles</taxon>
        <taxon>Ochrophyta</taxon>
        <taxon>Bacillariophyta</taxon>
        <taxon>Mediophyceae</taxon>
        <taxon>Lithodesmiophycidae</taxon>
        <taxon>Lithodesmiales</taxon>
        <taxon>Lithodesmiaceae</taxon>
        <taxon>Ditylum</taxon>
    </lineage>
</organism>
<proteinExistence type="predicted"/>
<gene>
    <name evidence="5" type="ORF">DBRI00130_LOCUS29663</name>
</gene>
<dbReference type="InterPro" id="IPR036388">
    <property type="entry name" value="WH-like_DNA-bd_sf"/>
</dbReference>
<dbReference type="PROSITE" id="PS50961">
    <property type="entry name" value="HTH_LA"/>
    <property type="match status" value="1"/>
</dbReference>
<keyword evidence="1 2" id="KW-0694">RNA-binding</keyword>
<dbReference type="SUPFAM" id="SSF46785">
    <property type="entry name" value="Winged helix' DNA-binding domain"/>
    <property type="match status" value="1"/>
</dbReference>
<sequence length="632" mass="69918">MVGRVFGWRENLTSASKCGESSKETSPKSASSTCVFYTWYASTPPRYRSRRERQRHRNLHRHPVKHIEIQPSCGHSSEETRSMSSVESDHTELLSRLNTQVEFYFSTENLARDVYLRSLLSSSSSGDGPAAPLAIIAKFNKVRALTQTSPSQDELQLLQRALANSTNLKLSSDGLWIIPLSPLPPLDVSTQAEVSSSSSSTSLNSTSAPTVPLSQLKERNTLLVRDVPSNATTQQILESFTLEGIVPKHACPADATNNAWYVTFNAEPHAIKAAENSKDVQINGTLIKASILDNLPPNANAPVIAATHVSTPQTHVPHHMHPMSAYPSHHLHHSMPVYTYATHHIYPPQQGSQYHPSQHMQLHYQHHPQVHDVHYTHHQQHHYPQHVPVYHYQYHDGHPVPLYPQVHALHPSQYQYHPHPAHHVNVPSSSVARNKPKKDSNKKNRHKKPYRGDSPVHSTNNGDSVTSNVVTSQDTKASSKTQKGSLVQSMKDIRLESYSHPKMKKNSSIQAEGIGQSANSNKSLMNGKKGTRKGEMLKNSSADTKLKEDPMKQTDLQCNINFPALGGSGNEEGCSVAQDVKEDEDANAKDVATEQDSAPVEKQSNERMTTHLSGYAQALLRSSSASTATNTS</sequence>
<reference evidence="5" key="1">
    <citation type="submission" date="2021-01" db="EMBL/GenBank/DDBJ databases">
        <authorList>
            <person name="Corre E."/>
            <person name="Pelletier E."/>
            <person name="Niang G."/>
            <person name="Scheremetjew M."/>
            <person name="Finn R."/>
            <person name="Kale V."/>
            <person name="Holt S."/>
            <person name="Cochrane G."/>
            <person name="Meng A."/>
            <person name="Brown T."/>
            <person name="Cohen L."/>
        </authorList>
    </citation>
    <scope>NUCLEOTIDE SEQUENCE</scope>
    <source>
        <strain evidence="5">GSO104</strain>
    </source>
</reference>
<dbReference type="SMART" id="SM00715">
    <property type="entry name" value="LA"/>
    <property type="match status" value="1"/>
</dbReference>
<dbReference type="Gene3D" id="1.10.10.10">
    <property type="entry name" value="Winged helix-like DNA-binding domain superfamily/Winged helix DNA-binding domain"/>
    <property type="match status" value="1"/>
</dbReference>
<protein>
    <recommendedName>
        <fullName evidence="4">HTH La-type RNA-binding domain-containing protein</fullName>
    </recommendedName>
</protein>
<dbReference type="InterPro" id="IPR035979">
    <property type="entry name" value="RBD_domain_sf"/>
</dbReference>
<feature type="region of interest" description="Disordered" evidence="3">
    <location>
        <begin position="569"/>
        <end position="632"/>
    </location>
</feature>
<evidence type="ECO:0000256" key="1">
    <source>
        <dbReference type="ARBA" id="ARBA00022884"/>
    </source>
</evidence>
<dbReference type="CDD" id="cd07323">
    <property type="entry name" value="LAM"/>
    <property type="match status" value="1"/>
</dbReference>
<dbReference type="PANTHER" id="PTHR22792">
    <property type="entry name" value="LUPUS LA PROTEIN-RELATED"/>
    <property type="match status" value="1"/>
</dbReference>
<dbReference type="EMBL" id="HBNS01037984">
    <property type="protein sequence ID" value="CAE4635252.1"/>
    <property type="molecule type" value="Transcribed_RNA"/>
</dbReference>
<feature type="domain" description="HTH La-type RNA-binding" evidence="4">
    <location>
        <begin position="87"/>
        <end position="187"/>
    </location>
</feature>
<dbReference type="GO" id="GO:0003723">
    <property type="term" value="F:RNA binding"/>
    <property type="evidence" value="ECO:0007669"/>
    <property type="project" value="UniProtKB-UniRule"/>
</dbReference>
<evidence type="ECO:0000256" key="2">
    <source>
        <dbReference type="PROSITE-ProRule" id="PRU00332"/>
    </source>
</evidence>
<dbReference type="AlphaFoldDB" id="A0A7S4VKJ6"/>
<dbReference type="PANTHER" id="PTHR22792:SF132">
    <property type="entry name" value="LA-RELATED PROTEIN 1"/>
    <property type="match status" value="1"/>
</dbReference>
<dbReference type="InterPro" id="IPR036390">
    <property type="entry name" value="WH_DNA-bd_sf"/>
</dbReference>
<name>A0A7S4VKJ6_9STRA</name>
<dbReference type="InterPro" id="IPR006630">
    <property type="entry name" value="La_HTH"/>
</dbReference>
<dbReference type="SUPFAM" id="SSF54928">
    <property type="entry name" value="RNA-binding domain, RBD"/>
    <property type="match status" value="1"/>
</dbReference>
<evidence type="ECO:0000259" key="4">
    <source>
        <dbReference type="PROSITE" id="PS50961"/>
    </source>
</evidence>
<dbReference type="Pfam" id="PF05383">
    <property type="entry name" value="La"/>
    <property type="match status" value="1"/>
</dbReference>
<dbReference type="InterPro" id="IPR045180">
    <property type="entry name" value="La_dom_prot"/>
</dbReference>
<evidence type="ECO:0000313" key="5">
    <source>
        <dbReference type="EMBL" id="CAE4635252.1"/>
    </source>
</evidence>
<feature type="region of interest" description="Disordered" evidence="3">
    <location>
        <begin position="191"/>
        <end position="211"/>
    </location>
</feature>
<feature type="compositionally biased region" description="Polar residues" evidence="3">
    <location>
        <begin position="456"/>
        <end position="488"/>
    </location>
</feature>
<feature type="compositionally biased region" description="Low complexity" evidence="3">
    <location>
        <begin position="622"/>
        <end position="632"/>
    </location>
</feature>
<feature type="compositionally biased region" description="Low complexity" evidence="3">
    <location>
        <begin position="195"/>
        <end position="207"/>
    </location>
</feature>
<feature type="region of interest" description="Disordered" evidence="3">
    <location>
        <begin position="415"/>
        <end position="535"/>
    </location>
</feature>
<dbReference type="GO" id="GO:0005737">
    <property type="term" value="C:cytoplasm"/>
    <property type="evidence" value="ECO:0007669"/>
    <property type="project" value="UniProtKB-ARBA"/>
</dbReference>
<evidence type="ECO:0000256" key="3">
    <source>
        <dbReference type="SAM" id="MobiDB-lite"/>
    </source>
</evidence>